<dbReference type="PANTHER" id="PTHR34580:SF3">
    <property type="entry name" value="PROTEIN PAFB"/>
    <property type="match status" value="1"/>
</dbReference>
<dbReference type="Pfam" id="PF13280">
    <property type="entry name" value="WYL"/>
    <property type="match status" value="1"/>
</dbReference>
<evidence type="ECO:0000313" key="4">
    <source>
        <dbReference type="Proteomes" id="UP000241247"/>
    </source>
</evidence>
<dbReference type="InterPro" id="IPR036390">
    <property type="entry name" value="WH_DNA-bd_sf"/>
</dbReference>
<dbReference type="EMBL" id="PZZZ01000001">
    <property type="protein sequence ID" value="PTM98588.1"/>
    <property type="molecule type" value="Genomic_DNA"/>
</dbReference>
<feature type="domain" description="Helix-turn-helix type 11" evidence="1">
    <location>
        <begin position="6"/>
        <end position="60"/>
    </location>
</feature>
<dbReference type="Proteomes" id="UP000241247">
    <property type="component" value="Unassembled WGS sequence"/>
</dbReference>
<evidence type="ECO:0000259" key="1">
    <source>
        <dbReference type="Pfam" id="PF08279"/>
    </source>
</evidence>
<keyword evidence="4" id="KW-1185">Reference proteome</keyword>
<sequence>MRKAARLFEIIQILRLAQRPVTAARIAEQLEVTVRSIYRDIAALQAMRVPVEGERGIGYILRPGFDLPPLMFSIEETEAIVLALALLERTGDRELQAAAKSVGAKIEGAVPPPLRHTLNARALHAWGTAPTAPGAIDLAMVRRAIREEEKLLIDYRDDLGRATERIIRPLALIYYSEHANIVAWCELRQAIRNFRADRVENCDITGSHFRGEGDRLRQLWIAGWGSDLPADVRQEQPVRPLQADASAMARSSAASTCNCTTSKAVTG</sequence>
<name>A0A2T5BI16_MYCDI</name>
<dbReference type="InterPro" id="IPR013196">
    <property type="entry name" value="HTH_11"/>
</dbReference>
<keyword evidence="3" id="KW-0238">DNA-binding</keyword>
<evidence type="ECO:0000313" key="3">
    <source>
        <dbReference type="EMBL" id="PTM98588.1"/>
    </source>
</evidence>
<dbReference type="SUPFAM" id="SSF46785">
    <property type="entry name" value="Winged helix' DNA-binding domain"/>
    <property type="match status" value="1"/>
</dbReference>
<protein>
    <submittedName>
        <fullName evidence="3">Putative DNA-binding transcriptional regulator YafY</fullName>
    </submittedName>
</protein>
<dbReference type="InterPro" id="IPR026881">
    <property type="entry name" value="WYL_dom"/>
</dbReference>
<dbReference type="InterPro" id="IPR036388">
    <property type="entry name" value="WH-like_DNA-bd_sf"/>
</dbReference>
<evidence type="ECO:0000259" key="2">
    <source>
        <dbReference type="Pfam" id="PF13280"/>
    </source>
</evidence>
<proteinExistence type="predicted"/>
<dbReference type="PROSITE" id="PS52050">
    <property type="entry name" value="WYL"/>
    <property type="match status" value="1"/>
</dbReference>
<comment type="caution">
    <text evidence="3">The sequence shown here is derived from an EMBL/GenBank/DDBJ whole genome shotgun (WGS) entry which is preliminary data.</text>
</comment>
<dbReference type="RefSeq" id="WP_108000966.1">
    <property type="nucleotide sequence ID" value="NZ_JBHEEX010000008.1"/>
</dbReference>
<dbReference type="OrthoDB" id="9807255at2"/>
<organism evidence="3 4">
    <name type="scientific">Mycoplana dimorpha</name>
    <dbReference type="NCBI Taxonomy" id="28320"/>
    <lineage>
        <taxon>Bacteria</taxon>
        <taxon>Pseudomonadati</taxon>
        <taxon>Pseudomonadota</taxon>
        <taxon>Alphaproteobacteria</taxon>
        <taxon>Hyphomicrobiales</taxon>
        <taxon>Rhizobiaceae</taxon>
        <taxon>Mycoplana</taxon>
    </lineage>
</organism>
<dbReference type="Pfam" id="PF08279">
    <property type="entry name" value="HTH_11"/>
    <property type="match status" value="1"/>
</dbReference>
<dbReference type="InterPro" id="IPR051534">
    <property type="entry name" value="CBASS_pafABC_assoc_protein"/>
</dbReference>
<gene>
    <name evidence="3" type="ORF">C7449_101253</name>
</gene>
<reference evidence="3 4" key="1">
    <citation type="submission" date="2018-04" db="EMBL/GenBank/DDBJ databases">
        <title>Genomic Encyclopedia of Type Strains, Phase IV (KMG-IV): sequencing the most valuable type-strain genomes for metagenomic binning, comparative biology and taxonomic classification.</title>
        <authorList>
            <person name="Goeker M."/>
        </authorList>
    </citation>
    <scope>NUCLEOTIDE SEQUENCE [LARGE SCALE GENOMIC DNA]</scope>
    <source>
        <strain evidence="3 4">DSM 7138</strain>
    </source>
</reference>
<dbReference type="Gene3D" id="1.10.10.10">
    <property type="entry name" value="Winged helix-like DNA-binding domain superfamily/Winged helix DNA-binding domain"/>
    <property type="match status" value="1"/>
</dbReference>
<accession>A0A2T5BI16</accession>
<dbReference type="PANTHER" id="PTHR34580">
    <property type="match status" value="1"/>
</dbReference>
<dbReference type="AlphaFoldDB" id="A0A2T5BI16"/>
<dbReference type="GO" id="GO:0003677">
    <property type="term" value="F:DNA binding"/>
    <property type="evidence" value="ECO:0007669"/>
    <property type="project" value="UniProtKB-KW"/>
</dbReference>
<feature type="domain" description="WYL" evidence="2">
    <location>
        <begin position="138"/>
        <end position="202"/>
    </location>
</feature>